<evidence type="ECO:0000313" key="3">
    <source>
        <dbReference type="Proteomes" id="UP000320239"/>
    </source>
</evidence>
<dbReference type="PANTHER" id="PTHR42717">
    <property type="entry name" value="DIHYDROOROTASE-RELATED"/>
    <property type="match status" value="1"/>
</dbReference>
<dbReference type="SUPFAM" id="SSF51338">
    <property type="entry name" value="Composite domain of metallo-dependent hydrolases"/>
    <property type="match status" value="1"/>
</dbReference>
<dbReference type="GO" id="GO:0019213">
    <property type="term" value="F:deacetylase activity"/>
    <property type="evidence" value="ECO:0007669"/>
    <property type="project" value="InterPro"/>
</dbReference>
<protein>
    <submittedName>
        <fullName evidence="2">Dihydroorotase</fullName>
    </submittedName>
</protein>
<reference evidence="2 3" key="1">
    <citation type="submission" date="2019-06" db="EMBL/GenBank/DDBJ databases">
        <title>Sequencing the genomes of 1000 actinobacteria strains.</title>
        <authorList>
            <person name="Klenk H.-P."/>
        </authorList>
    </citation>
    <scope>NUCLEOTIDE SEQUENCE [LARGE SCALE GENOMIC DNA]</scope>
    <source>
        <strain evidence="2 3">DSM 43866</strain>
    </source>
</reference>
<dbReference type="InterPro" id="IPR006680">
    <property type="entry name" value="Amidohydro-rel"/>
</dbReference>
<dbReference type="GO" id="GO:0016810">
    <property type="term" value="F:hydrolase activity, acting on carbon-nitrogen (but not peptide) bonds"/>
    <property type="evidence" value="ECO:0007669"/>
    <property type="project" value="InterPro"/>
</dbReference>
<dbReference type="Pfam" id="PF01979">
    <property type="entry name" value="Amidohydro_1"/>
    <property type="match status" value="1"/>
</dbReference>
<name>A0A561VRG3_ACTTI</name>
<dbReference type="Gene3D" id="2.30.40.10">
    <property type="entry name" value="Urease, subunit C, domain 1"/>
    <property type="match status" value="1"/>
</dbReference>
<accession>A0A561VRG3</accession>
<keyword evidence="3" id="KW-1185">Reference proteome</keyword>
<dbReference type="PANTHER" id="PTHR42717:SF1">
    <property type="entry name" value="IMIDAZOLONEPROPIONASE AND RELATED AMIDOHYDROLASES"/>
    <property type="match status" value="1"/>
</dbReference>
<dbReference type="OrthoDB" id="9807210at2"/>
<feature type="domain" description="Amidohydrolase-related" evidence="1">
    <location>
        <begin position="239"/>
        <end position="320"/>
    </location>
</feature>
<dbReference type="Gene3D" id="3.20.20.140">
    <property type="entry name" value="Metal-dependent hydrolases"/>
    <property type="match status" value="1"/>
</dbReference>
<organism evidence="2 3">
    <name type="scientific">Actinoplanes teichomyceticus</name>
    <dbReference type="NCBI Taxonomy" id="1867"/>
    <lineage>
        <taxon>Bacteria</taxon>
        <taxon>Bacillati</taxon>
        <taxon>Actinomycetota</taxon>
        <taxon>Actinomycetes</taxon>
        <taxon>Micromonosporales</taxon>
        <taxon>Micromonosporaceae</taxon>
        <taxon>Actinoplanes</taxon>
    </lineage>
</organism>
<dbReference type="SUPFAM" id="SSF51556">
    <property type="entry name" value="Metallo-dependent hydrolases"/>
    <property type="match status" value="1"/>
</dbReference>
<evidence type="ECO:0000313" key="2">
    <source>
        <dbReference type="EMBL" id="TWG14193.1"/>
    </source>
</evidence>
<dbReference type="InterPro" id="IPR020043">
    <property type="entry name" value="Deacetylase_Atu3266-like"/>
</dbReference>
<sequence>MTWDLLLAGGEPYDVAVRDGRIAATGPGLPRDATRVVDVSGCLVTPGLIDLHTHVGPGYWGIDPDPVAWYCGVTTWVDAGSAGAYTVAGLRRVAQSAAVRVHALLNISAVGLAGRTGESRDLANCDVPLAIDAIQANRDLFHGVKVRIDRETVGANGVEPLRRGLAVAQACGVPVMVHIGAAPPALDEVLDLLRPGDIVTHCASGIAAPLGPAVRAAAGRGVLLDIGHGSGGFAFDVLEAQLAAGLRPFTVSTDLHARSVHGPVFDLPTTIAKLLAAGVALSEALAAATANPARALGLPGGSLTVGGPADIAVFEVREQPLPVVDAHRQVRVSPLRLVNRATYVAGRPLPPRLPAPPAPWVPLTDAQRTALDERARHLRDLLSTPLVGVDGLAEQFPRHQPRSS</sequence>
<dbReference type="InterPro" id="IPR011059">
    <property type="entry name" value="Metal-dep_hydrolase_composite"/>
</dbReference>
<dbReference type="InterPro" id="IPR032466">
    <property type="entry name" value="Metal_Hydrolase"/>
</dbReference>
<proteinExistence type="predicted"/>
<dbReference type="EMBL" id="VIWY01000004">
    <property type="protein sequence ID" value="TWG14193.1"/>
    <property type="molecule type" value="Genomic_DNA"/>
</dbReference>
<gene>
    <name evidence="2" type="ORF">FHX34_104493</name>
</gene>
<dbReference type="Proteomes" id="UP000320239">
    <property type="component" value="Unassembled WGS sequence"/>
</dbReference>
<evidence type="ECO:0000259" key="1">
    <source>
        <dbReference type="Pfam" id="PF01979"/>
    </source>
</evidence>
<comment type="caution">
    <text evidence="2">The sequence shown here is derived from an EMBL/GenBank/DDBJ whole genome shotgun (WGS) entry which is preliminary data.</text>
</comment>
<dbReference type="AlphaFoldDB" id="A0A561VRG3"/>
<dbReference type="RefSeq" id="WP_122980198.1">
    <property type="nucleotide sequence ID" value="NZ_BOMX01000083.1"/>
</dbReference>